<dbReference type="InterPro" id="IPR036397">
    <property type="entry name" value="RNaseH_sf"/>
</dbReference>
<dbReference type="InterPro" id="IPR012337">
    <property type="entry name" value="RNaseH-like_sf"/>
</dbReference>
<dbReference type="InterPro" id="IPR002156">
    <property type="entry name" value="RNaseH_domain"/>
</dbReference>
<proteinExistence type="predicted"/>
<dbReference type="Proteomes" id="UP000077521">
    <property type="component" value="Unassembled WGS sequence"/>
</dbReference>
<dbReference type="PROSITE" id="PS50879">
    <property type="entry name" value="RNASE_H_1"/>
    <property type="match status" value="1"/>
</dbReference>
<reference evidence="1" key="1">
    <citation type="submission" date="2016-04" db="EMBL/GenBank/DDBJ databases">
        <authorList>
            <person name="Nguyen H.D."/>
            <person name="Samba Siva P."/>
            <person name="Cullis J."/>
            <person name="Levesque C.A."/>
            <person name="Hambleton S."/>
        </authorList>
    </citation>
    <scope>NUCLEOTIDE SEQUENCE</scope>
    <source>
        <strain evidence="1">DAOMC 236416</strain>
    </source>
</reference>
<dbReference type="GO" id="GO:0003676">
    <property type="term" value="F:nucleic acid binding"/>
    <property type="evidence" value="ECO:0007669"/>
    <property type="project" value="InterPro"/>
</dbReference>
<sequence length="235" mass="26980">MVFIDSQAALRALRQSPRKNSSSGSLLALARREIIRWLEADAARSLHLAWVPGHKNIEGNDYADEMAKKGSSALRADIRVGRRWTSLAKAKRRAKEQMLRRWKSEWSANDRHGEYRRLRTQPPSLTPAPHLGSLPRRALGLWLQAKTGHGDFSPYHQRPHFKHPDAHLRCRCGRQKTRLHPLTCPTFIQHQHLLDPARLSSGRLNYEYLFNDKKGIALFAEYATISRAYSCNMTT</sequence>
<protein>
    <submittedName>
        <fullName evidence="1">Uncharacterized protein</fullName>
    </submittedName>
</protein>
<dbReference type="Gene3D" id="3.30.420.10">
    <property type="entry name" value="Ribonuclease H-like superfamily/Ribonuclease H"/>
    <property type="match status" value="1"/>
</dbReference>
<accession>A0A177TH98</accession>
<dbReference type="AlphaFoldDB" id="A0A177TH98"/>
<dbReference type="GO" id="GO:0004523">
    <property type="term" value="F:RNA-DNA hybrid ribonuclease activity"/>
    <property type="evidence" value="ECO:0007669"/>
    <property type="project" value="InterPro"/>
</dbReference>
<comment type="caution">
    <text evidence="1">The sequence shown here is derived from an EMBL/GenBank/DDBJ whole genome shotgun (WGS) entry which is preliminary data.</text>
</comment>
<evidence type="ECO:0000313" key="1">
    <source>
        <dbReference type="EMBL" id="KAE8243901.1"/>
    </source>
</evidence>
<name>A0A177TH98_9BASI</name>
<gene>
    <name evidence="1" type="ORF">A4X13_0g6897</name>
</gene>
<organism evidence="1 2">
    <name type="scientific">Tilletia indica</name>
    <dbReference type="NCBI Taxonomy" id="43049"/>
    <lineage>
        <taxon>Eukaryota</taxon>
        <taxon>Fungi</taxon>
        <taxon>Dikarya</taxon>
        <taxon>Basidiomycota</taxon>
        <taxon>Ustilaginomycotina</taxon>
        <taxon>Exobasidiomycetes</taxon>
        <taxon>Tilletiales</taxon>
        <taxon>Tilletiaceae</taxon>
        <taxon>Tilletia</taxon>
    </lineage>
</organism>
<reference evidence="1" key="2">
    <citation type="journal article" date="2019" name="IMA Fungus">
        <title>Genome sequencing and comparison of five Tilletia species to identify candidate genes for the detection of regulated species infecting wheat.</title>
        <authorList>
            <person name="Nguyen H.D.T."/>
            <person name="Sultana T."/>
            <person name="Kesanakurti P."/>
            <person name="Hambleton S."/>
        </authorList>
    </citation>
    <scope>NUCLEOTIDE SEQUENCE</scope>
    <source>
        <strain evidence="1">DAOMC 236416</strain>
    </source>
</reference>
<evidence type="ECO:0000313" key="2">
    <source>
        <dbReference type="Proteomes" id="UP000077521"/>
    </source>
</evidence>
<dbReference type="EMBL" id="LWDF02000733">
    <property type="protein sequence ID" value="KAE8243901.1"/>
    <property type="molecule type" value="Genomic_DNA"/>
</dbReference>
<dbReference type="SUPFAM" id="SSF53098">
    <property type="entry name" value="Ribonuclease H-like"/>
    <property type="match status" value="1"/>
</dbReference>
<keyword evidence="2" id="KW-1185">Reference proteome</keyword>